<evidence type="ECO:0000313" key="2">
    <source>
        <dbReference type="Proteomes" id="UP000028719"/>
    </source>
</evidence>
<protein>
    <recommendedName>
        <fullName evidence="3">Apea-like HEPN domain-containing protein</fullName>
    </recommendedName>
</protein>
<gene>
    <name evidence="1" type="ORF">IW16_11535</name>
</gene>
<comment type="caution">
    <text evidence="1">The sequence shown here is derived from an EMBL/GenBank/DDBJ whole genome shotgun (WGS) entry which is preliminary data.</text>
</comment>
<sequence length="379" mass="44557">MNNYEFKIISKDIESANEELMKIWSSILEKTKMGWQYSPFKTDNLINVGSVSIHGFGDYNVSFVRKTKSQITSVIFTTQKESITKEQSDFFEEINKRRSIILKQEFIIALEFDIRSLFGVSYLHPYQSKNISMYCINDKQYVEIVHNAYSKEQLQEEILLIVDKIISLLSTQTNSRFEHKKTSLLKERTSITVANKFQNDLDWIDEYPIENNHFLLPEYVFEALEKIPQSKNDSILKLLRASHHYVNGLKLQNAKMPEEITITYFMSCIEVLTEIEFVMGDKCECCNQAIYSIRKRVLNLVKHHLNDVLRKIFDEYYIDRSKYLHSGVRNERYYAGISLPQISDSDKNGCKLYPLPFNINLIEWTGYIVRKVSQEVFEN</sequence>
<organism evidence="1 2">
    <name type="scientific">Chryseobacterium vrystaatense</name>
    <dbReference type="NCBI Taxonomy" id="307480"/>
    <lineage>
        <taxon>Bacteria</taxon>
        <taxon>Pseudomonadati</taxon>
        <taxon>Bacteroidota</taxon>
        <taxon>Flavobacteriia</taxon>
        <taxon>Flavobacteriales</taxon>
        <taxon>Weeksellaceae</taxon>
        <taxon>Chryseobacterium group</taxon>
        <taxon>Chryseobacterium</taxon>
    </lineage>
</organism>
<reference evidence="1 2" key="1">
    <citation type="submission" date="2014-07" db="EMBL/GenBank/DDBJ databases">
        <title>Genome of Chryseobacterium vrystaatense LMG 22846.</title>
        <authorList>
            <person name="Pipes S.E."/>
            <person name="Stropko S.J."/>
            <person name="Newman J.D."/>
        </authorList>
    </citation>
    <scope>NUCLEOTIDE SEQUENCE [LARGE SCALE GENOMIC DNA]</scope>
    <source>
        <strain evidence="1 2">LMG 22846</strain>
    </source>
</reference>
<name>A0ABR4UNB0_9FLAO</name>
<dbReference type="EMBL" id="JPRI01000003">
    <property type="protein sequence ID" value="KFF26486.1"/>
    <property type="molecule type" value="Genomic_DNA"/>
</dbReference>
<keyword evidence="2" id="KW-1185">Reference proteome</keyword>
<proteinExistence type="predicted"/>
<dbReference type="RefSeq" id="WP_034743806.1">
    <property type="nucleotide sequence ID" value="NZ_JPRI01000003.1"/>
</dbReference>
<evidence type="ECO:0000313" key="1">
    <source>
        <dbReference type="EMBL" id="KFF26486.1"/>
    </source>
</evidence>
<evidence type="ECO:0008006" key="3">
    <source>
        <dbReference type="Google" id="ProtNLM"/>
    </source>
</evidence>
<dbReference type="Proteomes" id="UP000028719">
    <property type="component" value="Unassembled WGS sequence"/>
</dbReference>
<accession>A0ABR4UNB0</accession>